<keyword evidence="2" id="KW-1133">Transmembrane helix</keyword>
<feature type="transmembrane region" description="Helical" evidence="2">
    <location>
        <begin position="108"/>
        <end position="126"/>
    </location>
</feature>
<feature type="transmembrane region" description="Helical" evidence="2">
    <location>
        <begin position="133"/>
        <end position="151"/>
    </location>
</feature>
<gene>
    <name evidence="4" type="ORF">GCM10022262_38900</name>
</gene>
<evidence type="ECO:0000256" key="2">
    <source>
        <dbReference type="SAM" id="Phobius"/>
    </source>
</evidence>
<dbReference type="RefSeq" id="WP_345045016.1">
    <property type="nucleotide sequence ID" value="NZ_BAABBA010000031.1"/>
</dbReference>
<evidence type="ECO:0000313" key="5">
    <source>
        <dbReference type="Proteomes" id="UP001499841"/>
    </source>
</evidence>
<feature type="transmembrane region" description="Helical" evidence="2">
    <location>
        <begin position="329"/>
        <end position="348"/>
    </location>
</feature>
<organism evidence="4 5">
    <name type="scientific">Georgenia daeguensis</name>
    <dbReference type="NCBI Taxonomy" id="908355"/>
    <lineage>
        <taxon>Bacteria</taxon>
        <taxon>Bacillati</taxon>
        <taxon>Actinomycetota</taxon>
        <taxon>Actinomycetes</taxon>
        <taxon>Micrococcales</taxon>
        <taxon>Bogoriellaceae</taxon>
        <taxon>Georgenia</taxon>
    </lineage>
</organism>
<dbReference type="Pfam" id="PF07786">
    <property type="entry name" value="HGSNAT_cat"/>
    <property type="match status" value="1"/>
</dbReference>
<feature type="transmembrane region" description="Helical" evidence="2">
    <location>
        <begin position="12"/>
        <end position="33"/>
    </location>
</feature>
<feature type="transmembrane region" description="Helical" evidence="2">
    <location>
        <begin position="45"/>
        <end position="67"/>
    </location>
</feature>
<evidence type="ECO:0000313" key="4">
    <source>
        <dbReference type="EMBL" id="GAA3510974.1"/>
    </source>
</evidence>
<comment type="caution">
    <text evidence="4">The sequence shown here is derived from an EMBL/GenBank/DDBJ whole genome shotgun (WGS) entry which is preliminary data.</text>
</comment>
<accession>A0ABP6UP00</accession>
<name>A0ABP6UP00_9MICO</name>
<feature type="transmembrane region" description="Helical" evidence="2">
    <location>
        <begin position="260"/>
        <end position="279"/>
    </location>
</feature>
<reference evidence="5" key="1">
    <citation type="journal article" date="2019" name="Int. J. Syst. Evol. Microbiol.">
        <title>The Global Catalogue of Microorganisms (GCM) 10K type strain sequencing project: providing services to taxonomists for standard genome sequencing and annotation.</title>
        <authorList>
            <consortium name="The Broad Institute Genomics Platform"/>
            <consortium name="The Broad Institute Genome Sequencing Center for Infectious Disease"/>
            <person name="Wu L."/>
            <person name="Ma J."/>
        </authorList>
    </citation>
    <scope>NUCLEOTIDE SEQUENCE [LARGE SCALE GENOMIC DNA]</scope>
    <source>
        <strain evidence="5">JCM 17459</strain>
    </source>
</reference>
<dbReference type="Proteomes" id="UP001499841">
    <property type="component" value="Unassembled WGS sequence"/>
</dbReference>
<feature type="transmembrane region" description="Helical" evidence="2">
    <location>
        <begin position="183"/>
        <end position="201"/>
    </location>
</feature>
<dbReference type="InterPro" id="IPR012429">
    <property type="entry name" value="HGSNAT_cat"/>
</dbReference>
<evidence type="ECO:0000256" key="1">
    <source>
        <dbReference type="SAM" id="MobiDB-lite"/>
    </source>
</evidence>
<proteinExistence type="predicted"/>
<dbReference type="EMBL" id="BAABBA010000031">
    <property type="protein sequence ID" value="GAA3510974.1"/>
    <property type="molecule type" value="Genomic_DNA"/>
</dbReference>
<feature type="region of interest" description="Disordered" evidence="1">
    <location>
        <begin position="364"/>
        <end position="386"/>
    </location>
</feature>
<feature type="transmembrane region" description="Helical" evidence="2">
    <location>
        <begin position="213"/>
        <end position="232"/>
    </location>
</feature>
<sequence length="386" mass="40625">MSPPVDRVLPPRLVGIDVARGLAVLGMFVAHLGDDGPDGRHDPEWFVIADGRSSALFALLAGVSLALTSGRQVLPSGVALIRARLAAFVRAGILLLLGVFLVALGTPVLVILPAYAVLFALAAPFLGLRRRWVVVGAVTAAAISPTVIFALTTPTADGRPSALARLTNLPDPVRLPMDEFVTGPYPALVFLAYVLLGMAVGHSDLSRVRTHTILVGAGTVLACLAWGTSRLAQDSLGPDAAPLARRLVSAAAHDNSTLEVIGNSGTSLALIGLCLLVTRPMTTLGRNLARGLAPVAAAGAMPLTVYSLQILAIFLLGNDVVWNPQSNAVLIWFIATALIGAWSWRHFLGRGPLERLLKTAVDTALRSSSPPPPPSPRERRQQTDQR</sequence>
<keyword evidence="5" id="KW-1185">Reference proteome</keyword>
<feature type="transmembrane region" description="Helical" evidence="2">
    <location>
        <begin position="79"/>
        <end position="102"/>
    </location>
</feature>
<feature type="domain" description="Heparan-alpha-glucosaminide N-acetyltransferase catalytic" evidence="3">
    <location>
        <begin position="12"/>
        <end position="207"/>
    </location>
</feature>
<keyword evidence="2" id="KW-0812">Transmembrane</keyword>
<feature type="compositionally biased region" description="Basic and acidic residues" evidence="1">
    <location>
        <begin position="376"/>
        <end position="386"/>
    </location>
</feature>
<protein>
    <recommendedName>
        <fullName evidence="3">Heparan-alpha-glucosaminide N-acetyltransferase catalytic domain-containing protein</fullName>
    </recommendedName>
</protein>
<evidence type="ECO:0000259" key="3">
    <source>
        <dbReference type="Pfam" id="PF07786"/>
    </source>
</evidence>
<keyword evidence="2" id="KW-0472">Membrane</keyword>
<feature type="transmembrane region" description="Helical" evidence="2">
    <location>
        <begin position="291"/>
        <end position="317"/>
    </location>
</feature>